<dbReference type="Proteomes" id="UP000053660">
    <property type="component" value="Unassembled WGS sequence"/>
</dbReference>
<proteinExistence type="predicted"/>
<reference evidence="1 2" key="1">
    <citation type="submission" date="2014-03" db="EMBL/GenBank/DDBJ databases">
        <title>Draft genome of the hookworm Oesophagostomum dentatum.</title>
        <authorList>
            <person name="Mitreva M."/>
        </authorList>
    </citation>
    <scope>NUCLEOTIDE SEQUENCE [LARGE SCALE GENOMIC DNA]</scope>
    <source>
        <strain evidence="1 2">OD-Hann</strain>
    </source>
</reference>
<evidence type="ECO:0000313" key="1">
    <source>
        <dbReference type="EMBL" id="KHJ87548.1"/>
    </source>
</evidence>
<sequence length="54" mass="6247">MLLEGECIRDCRKMVKVESTYRRRQASLPKWNGTVVWKLQLPRCFKMGAAPHAG</sequence>
<organism evidence="1 2">
    <name type="scientific">Oesophagostomum dentatum</name>
    <name type="common">Nodular worm</name>
    <dbReference type="NCBI Taxonomy" id="61180"/>
    <lineage>
        <taxon>Eukaryota</taxon>
        <taxon>Metazoa</taxon>
        <taxon>Ecdysozoa</taxon>
        <taxon>Nematoda</taxon>
        <taxon>Chromadorea</taxon>
        <taxon>Rhabditida</taxon>
        <taxon>Rhabditina</taxon>
        <taxon>Rhabditomorpha</taxon>
        <taxon>Strongyloidea</taxon>
        <taxon>Strongylidae</taxon>
        <taxon>Oesophagostomum</taxon>
    </lineage>
</organism>
<evidence type="ECO:0000313" key="2">
    <source>
        <dbReference type="Proteomes" id="UP000053660"/>
    </source>
</evidence>
<gene>
    <name evidence="1" type="ORF">OESDEN_12676</name>
</gene>
<accession>A0A0B1SQE7</accession>
<keyword evidence="2" id="KW-1185">Reference proteome</keyword>
<name>A0A0B1SQE7_OESDE</name>
<dbReference type="EMBL" id="KN557508">
    <property type="protein sequence ID" value="KHJ87548.1"/>
    <property type="molecule type" value="Genomic_DNA"/>
</dbReference>
<dbReference type="AlphaFoldDB" id="A0A0B1SQE7"/>
<protein>
    <submittedName>
        <fullName evidence="1">Uncharacterized protein</fullName>
    </submittedName>
</protein>